<keyword evidence="6 8" id="KW-1133">Transmembrane helix</keyword>
<reference evidence="10 11" key="1">
    <citation type="submission" date="2021-03" db="EMBL/GenBank/DDBJ databases">
        <authorList>
            <person name="Peeters C."/>
        </authorList>
    </citation>
    <scope>NUCLEOTIDE SEQUENCE [LARGE SCALE GENOMIC DNA]</scope>
    <source>
        <strain evidence="10 11">LMG 26411</strain>
    </source>
</reference>
<proteinExistence type="predicted"/>
<dbReference type="InterPro" id="IPR009908">
    <property type="entry name" value="Methylamine_util_MauE"/>
</dbReference>
<feature type="transmembrane region" description="Helical" evidence="8">
    <location>
        <begin position="150"/>
        <end position="172"/>
    </location>
</feature>
<dbReference type="Pfam" id="PF07291">
    <property type="entry name" value="MauE"/>
    <property type="match status" value="1"/>
</dbReference>
<evidence type="ECO:0000313" key="10">
    <source>
        <dbReference type="EMBL" id="CAG2152303.1"/>
    </source>
</evidence>
<protein>
    <recommendedName>
        <fullName evidence="4">Methylamine utilization protein MauE</fullName>
    </recommendedName>
</protein>
<comment type="subcellular location">
    <subcellularLocation>
        <location evidence="2">Membrane</location>
        <topology evidence="2">Multi-pass membrane protein</topology>
    </subcellularLocation>
</comment>
<comment type="caution">
    <text evidence="10">The sequence shown here is derived from an EMBL/GenBank/DDBJ whole genome shotgun (WGS) entry which is preliminary data.</text>
</comment>
<dbReference type="Proteomes" id="UP000672657">
    <property type="component" value="Unassembled WGS sequence"/>
</dbReference>
<evidence type="ECO:0000313" key="11">
    <source>
        <dbReference type="Proteomes" id="UP000672657"/>
    </source>
</evidence>
<evidence type="ECO:0000259" key="9">
    <source>
        <dbReference type="Pfam" id="PF07291"/>
    </source>
</evidence>
<evidence type="ECO:0000256" key="1">
    <source>
        <dbReference type="ARBA" id="ARBA00003475"/>
    </source>
</evidence>
<feature type="transmembrane region" description="Helical" evidence="8">
    <location>
        <begin position="116"/>
        <end position="138"/>
    </location>
</feature>
<evidence type="ECO:0000256" key="2">
    <source>
        <dbReference type="ARBA" id="ARBA00004141"/>
    </source>
</evidence>
<feature type="domain" description="Methylamine utilisation protein MauE" evidence="9">
    <location>
        <begin position="7"/>
        <end position="135"/>
    </location>
</feature>
<gene>
    <name evidence="10" type="ORF">LMG26411_04157</name>
</gene>
<evidence type="ECO:0000256" key="4">
    <source>
        <dbReference type="ARBA" id="ARBA00019078"/>
    </source>
</evidence>
<evidence type="ECO:0000256" key="7">
    <source>
        <dbReference type="ARBA" id="ARBA00023136"/>
    </source>
</evidence>
<comment type="function">
    <text evidence="1">May be specifically involved in the processing, transport, and/or maturation of the MADH beta-subunit.</text>
</comment>
<feature type="transmembrane region" description="Helical" evidence="8">
    <location>
        <begin position="6"/>
        <end position="28"/>
    </location>
</feature>
<accession>A0ABN7Q3H1</accession>
<organism evidence="10 11">
    <name type="scientific">Cupriavidus numazuensis</name>
    <dbReference type="NCBI Taxonomy" id="221992"/>
    <lineage>
        <taxon>Bacteria</taxon>
        <taxon>Pseudomonadati</taxon>
        <taxon>Pseudomonadota</taxon>
        <taxon>Betaproteobacteria</taxon>
        <taxon>Burkholderiales</taxon>
        <taxon>Burkholderiaceae</taxon>
        <taxon>Cupriavidus</taxon>
    </lineage>
</organism>
<keyword evidence="11" id="KW-1185">Reference proteome</keyword>
<sequence>MEIDPVFLRTSQGAVAIVFGAAAVAKLLDLERFEQALGSYGLVPSMLVGPLALAIALLELAVAAALPVDAARQLAATTGLALLTVFFAAMAINLARGNRDIDCGCWAFGQKGDARARLSGWHLGRAALLAALLSPCLFEPSARGVVWVDYFTVAGSLAIAGGVFFAIDLLLANGVAVQKLRS</sequence>
<dbReference type="EMBL" id="CAJPVI010000026">
    <property type="protein sequence ID" value="CAG2152303.1"/>
    <property type="molecule type" value="Genomic_DNA"/>
</dbReference>
<keyword evidence="5 8" id="KW-0812">Transmembrane</keyword>
<evidence type="ECO:0000256" key="8">
    <source>
        <dbReference type="SAM" id="Phobius"/>
    </source>
</evidence>
<feature type="transmembrane region" description="Helical" evidence="8">
    <location>
        <begin position="40"/>
        <end position="68"/>
    </location>
</feature>
<evidence type="ECO:0000256" key="6">
    <source>
        <dbReference type="ARBA" id="ARBA00022989"/>
    </source>
</evidence>
<evidence type="ECO:0000256" key="5">
    <source>
        <dbReference type="ARBA" id="ARBA00022692"/>
    </source>
</evidence>
<feature type="transmembrane region" description="Helical" evidence="8">
    <location>
        <begin position="74"/>
        <end position="95"/>
    </location>
</feature>
<keyword evidence="7 8" id="KW-0472">Membrane</keyword>
<name>A0ABN7Q3H1_9BURK</name>
<dbReference type="RefSeq" id="WP_211955152.1">
    <property type="nucleotide sequence ID" value="NZ_CAJPVI010000026.1"/>
</dbReference>
<evidence type="ECO:0000256" key="3">
    <source>
        <dbReference type="ARBA" id="ARBA00004856"/>
    </source>
</evidence>
<comment type="pathway">
    <text evidence="3">One-carbon metabolism; methylamine degradation.</text>
</comment>